<sequence length="196" mass="21892">MDPRGATGSTDVEFQTSDGTTLRACALAAAALDRRIKAVVAVCPAVPLDLDNQEKRNHFLAIAMRDNESRARGNPPLCMALVGLGDHDGTVYDYRLFRGTETMSVDDAVGASERIPGFYNQIPIRAFYNMMAWPFEDLLQFVAPTPRKYGVIYGRLTGLKELYVLPEKGHMDVLHVDERFDETVKVQVAFFAKYQL</sequence>
<accession>A0AAN7HBV7</accession>
<organism evidence="1 2">
    <name type="scientific">Achaetomium macrosporum</name>
    <dbReference type="NCBI Taxonomy" id="79813"/>
    <lineage>
        <taxon>Eukaryota</taxon>
        <taxon>Fungi</taxon>
        <taxon>Dikarya</taxon>
        <taxon>Ascomycota</taxon>
        <taxon>Pezizomycotina</taxon>
        <taxon>Sordariomycetes</taxon>
        <taxon>Sordariomycetidae</taxon>
        <taxon>Sordariales</taxon>
        <taxon>Chaetomiaceae</taxon>
        <taxon>Achaetomium</taxon>
    </lineage>
</organism>
<gene>
    <name evidence="1" type="ORF">C8A03DRAFT_36860</name>
</gene>
<keyword evidence="2" id="KW-1185">Reference proteome</keyword>
<dbReference type="EMBL" id="MU860280">
    <property type="protein sequence ID" value="KAK4235294.1"/>
    <property type="molecule type" value="Genomic_DNA"/>
</dbReference>
<evidence type="ECO:0000313" key="2">
    <source>
        <dbReference type="Proteomes" id="UP001303760"/>
    </source>
</evidence>
<comment type="caution">
    <text evidence="1">The sequence shown here is derived from an EMBL/GenBank/DDBJ whole genome shotgun (WGS) entry which is preliminary data.</text>
</comment>
<dbReference type="Proteomes" id="UP001303760">
    <property type="component" value="Unassembled WGS sequence"/>
</dbReference>
<dbReference type="InterPro" id="IPR029058">
    <property type="entry name" value="AB_hydrolase_fold"/>
</dbReference>
<name>A0AAN7HBV7_9PEZI</name>
<proteinExistence type="predicted"/>
<protein>
    <submittedName>
        <fullName evidence="1">Uncharacterized protein</fullName>
    </submittedName>
</protein>
<dbReference type="SUPFAM" id="SSF53474">
    <property type="entry name" value="alpha/beta-Hydrolases"/>
    <property type="match status" value="1"/>
</dbReference>
<evidence type="ECO:0000313" key="1">
    <source>
        <dbReference type="EMBL" id="KAK4235294.1"/>
    </source>
</evidence>
<dbReference type="AlphaFoldDB" id="A0AAN7HBV7"/>
<reference evidence="1" key="2">
    <citation type="submission" date="2023-05" db="EMBL/GenBank/DDBJ databases">
        <authorList>
            <consortium name="Lawrence Berkeley National Laboratory"/>
            <person name="Steindorff A."/>
            <person name="Hensen N."/>
            <person name="Bonometti L."/>
            <person name="Westerberg I."/>
            <person name="Brannstrom I.O."/>
            <person name="Guillou S."/>
            <person name="Cros-Aarteil S."/>
            <person name="Calhoun S."/>
            <person name="Haridas S."/>
            <person name="Kuo A."/>
            <person name="Mondo S."/>
            <person name="Pangilinan J."/>
            <person name="Riley R."/>
            <person name="Labutti K."/>
            <person name="Andreopoulos B."/>
            <person name="Lipzen A."/>
            <person name="Chen C."/>
            <person name="Yanf M."/>
            <person name="Daum C."/>
            <person name="Ng V."/>
            <person name="Clum A."/>
            <person name="Ohm R."/>
            <person name="Martin F."/>
            <person name="Silar P."/>
            <person name="Natvig D."/>
            <person name="Lalanne C."/>
            <person name="Gautier V."/>
            <person name="Ament-Velasquez S.L."/>
            <person name="Kruys A."/>
            <person name="Hutchinson M.I."/>
            <person name="Powell A.J."/>
            <person name="Barry K."/>
            <person name="Miller A.N."/>
            <person name="Grigoriev I.V."/>
            <person name="Debuchy R."/>
            <person name="Gladieux P."/>
            <person name="Thoren M.H."/>
            <person name="Johannesson H."/>
        </authorList>
    </citation>
    <scope>NUCLEOTIDE SEQUENCE</scope>
    <source>
        <strain evidence="1">CBS 532.94</strain>
    </source>
</reference>
<reference evidence="1" key="1">
    <citation type="journal article" date="2023" name="Mol. Phylogenet. Evol.">
        <title>Genome-scale phylogeny and comparative genomics of the fungal order Sordariales.</title>
        <authorList>
            <person name="Hensen N."/>
            <person name="Bonometti L."/>
            <person name="Westerberg I."/>
            <person name="Brannstrom I.O."/>
            <person name="Guillou S."/>
            <person name="Cros-Aarteil S."/>
            <person name="Calhoun S."/>
            <person name="Haridas S."/>
            <person name="Kuo A."/>
            <person name="Mondo S."/>
            <person name="Pangilinan J."/>
            <person name="Riley R."/>
            <person name="LaButti K."/>
            <person name="Andreopoulos B."/>
            <person name="Lipzen A."/>
            <person name="Chen C."/>
            <person name="Yan M."/>
            <person name="Daum C."/>
            <person name="Ng V."/>
            <person name="Clum A."/>
            <person name="Steindorff A."/>
            <person name="Ohm R.A."/>
            <person name="Martin F."/>
            <person name="Silar P."/>
            <person name="Natvig D.O."/>
            <person name="Lalanne C."/>
            <person name="Gautier V."/>
            <person name="Ament-Velasquez S.L."/>
            <person name="Kruys A."/>
            <person name="Hutchinson M.I."/>
            <person name="Powell A.J."/>
            <person name="Barry K."/>
            <person name="Miller A.N."/>
            <person name="Grigoriev I.V."/>
            <person name="Debuchy R."/>
            <person name="Gladieux P."/>
            <person name="Hiltunen Thoren M."/>
            <person name="Johannesson H."/>
        </authorList>
    </citation>
    <scope>NUCLEOTIDE SEQUENCE</scope>
    <source>
        <strain evidence="1">CBS 532.94</strain>
    </source>
</reference>